<evidence type="ECO:0000313" key="3">
    <source>
        <dbReference type="Proteomes" id="UP000322159"/>
    </source>
</evidence>
<dbReference type="Proteomes" id="UP000322159">
    <property type="component" value="Chromosome"/>
</dbReference>
<dbReference type="KEGG" id="lyk:FLP23_00270"/>
<keyword evidence="1" id="KW-0812">Transmembrane</keyword>
<proteinExistence type="predicted"/>
<name>A0A5C1Y5K2_9MICO</name>
<protein>
    <submittedName>
        <fullName evidence="2">Uncharacterized protein</fullName>
    </submittedName>
</protein>
<dbReference type="RefSeq" id="WP_149324032.1">
    <property type="nucleotide sequence ID" value="NZ_CP043504.1"/>
</dbReference>
<feature type="transmembrane region" description="Helical" evidence="1">
    <location>
        <begin position="29"/>
        <end position="52"/>
    </location>
</feature>
<organism evidence="2 3">
    <name type="scientific">Protaetiibacter larvae</name>
    <dbReference type="NCBI Taxonomy" id="2592654"/>
    <lineage>
        <taxon>Bacteria</taxon>
        <taxon>Bacillati</taxon>
        <taxon>Actinomycetota</taxon>
        <taxon>Actinomycetes</taxon>
        <taxon>Micrococcales</taxon>
        <taxon>Microbacteriaceae</taxon>
        <taxon>Protaetiibacter</taxon>
    </lineage>
</organism>
<reference evidence="2 3" key="1">
    <citation type="submission" date="2019-09" db="EMBL/GenBank/DDBJ databases">
        <title>Genome sequencing of strain KACC 19322.</title>
        <authorList>
            <person name="Heo J."/>
            <person name="Kim S.-J."/>
            <person name="Kim J.-S."/>
            <person name="Hong S.-B."/>
            <person name="Kwon S.-W."/>
        </authorList>
    </citation>
    <scope>NUCLEOTIDE SEQUENCE [LARGE SCALE GENOMIC DNA]</scope>
    <source>
        <strain evidence="2 3">KACC 19322</strain>
    </source>
</reference>
<evidence type="ECO:0000313" key="2">
    <source>
        <dbReference type="EMBL" id="QEO08599.1"/>
    </source>
</evidence>
<accession>A0A5C1Y5K2</accession>
<keyword evidence="3" id="KW-1185">Reference proteome</keyword>
<evidence type="ECO:0000256" key="1">
    <source>
        <dbReference type="SAM" id="Phobius"/>
    </source>
</evidence>
<dbReference type="EMBL" id="CP043504">
    <property type="protein sequence ID" value="QEO08599.1"/>
    <property type="molecule type" value="Genomic_DNA"/>
</dbReference>
<sequence length="110" mass="11287">MVIVAAALVVFGCGTGVLVMVVGGSFPMLTSAAIVITIVLGIATVGVGAAGLHRRDVEARAGYTTAPHAFVNLATVDHQTGFVLREPGEPLLSDEQYRQRRAAAVRGGAT</sequence>
<keyword evidence="1" id="KW-0472">Membrane</keyword>
<keyword evidence="1" id="KW-1133">Transmembrane helix</keyword>
<gene>
    <name evidence="2" type="ORF">FLP23_00270</name>
</gene>
<dbReference type="AlphaFoldDB" id="A0A5C1Y5K2"/>